<keyword evidence="3 6" id="KW-1133">Transmembrane helix</keyword>
<evidence type="ECO:0000313" key="8">
    <source>
        <dbReference type="Proteomes" id="UP001165941"/>
    </source>
</evidence>
<evidence type="ECO:0000256" key="3">
    <source>
        <dbReference type="ARBA" id="ARBA00022989"/>
    </source>
</evidence>
<evidence type="ECO:0000313" key="7">
    <source>
        <dbReference type="EMBL" id="NIG60779.1"/>
    </source>
</evidence>
<dbReference type="EMBL" id="PGGH01216755">
    <property type="protein sequence ID" value="NIG60779.1"/>
    <property type="molecule type" value="Genomic_DNA"/>
</dbReference>
<feature type="transmembrane region" description="Helical" evidence="6">
    <location>
        <begin position="140"/>
        <end position="160"/>
    </location>
</feature>
<evidence type="ECO:0000256" key="6">
    <source>
        <dbReference type="SAM" id="Phobius"/>
    </source>
</evidence>
<dbReference type="Pfam" id="PF13903">
    <property type="entry name" value="Claudin_2"/>
    <property type="match status" value="1"/>
</dbReference>
<evidence type="ECO:0000256" key="1">
    <source>
        <dbReference type="ARBA" id="ARBA00004141"/>
    </source>
</evidence>
<protein>
    <submittedName>
        <fullName evidence="7">Germ cell-specific protein 2-like</fullName>
    </submittedName>
</protein>
<dbReference type="Gene3D" id="1.20.140.150">
    <property type="match status" value="1"/>
</dbReference>
<organism evidence="7 8">
    <name type="scientific">Pontoporia blainvillei</name>
    <name type="common">Franciscana</name>
    <name type="synonym">Delphinus blainvillei</name>
    <dbReference type="NCBI Taxonomy" id="48723"/>
    <lineage>
        <taxon>Eukaryota</taxon>
        <taxon>Metazoa</taxon>
        <taxon>Chordata</taxon>
        <taxon>Craniata</taxon>
        <taxon>Vertebrata</taxon>
        <taxon>Euteleostomi</taxon>
        <taxon>Mammalia</taxon>
        <taxon>Eutheria</taxon>
        <taxon>Laurasiatheria</taxon>
        <taxon>Artiodactyla</taxon>
        <taxon>Whippomorpha</taxon>
        <taxon>Cetacea</taxon>
        <taxon>Odontoceti</taxon>
        <taxon>Pontoporiidae</taxon>
        <taxon>Pontoporia</taxon>
    </lineage>
</organism>
<feature type="transmembrane region" description="Helical" evidence="6">
    <location>
        <begin position="99"/>
        <end position="120"/>
    </location>
</feature>
<gene>
    <name evidence="7" type="ORF">BU61_4550</name>
</gene>
<dbReference type="InterPro" id="IPR004031">
    <property type="entry name" value="PMP22/EMP/MP20/Claudin"/>
</dbReference>
<reference evidence="7" key="1">
    <citation type="submission" date="2018-05" db="EMBL/GenBank/DDBJ databases">
        <authorList>
            <person name="Pedro S.L.S."/>
            <person name="Freitas R.C."/>
            <person name="Barreto A.S."/>
            <person name="Lima A.O.S."/>
        </authorList>
    </citation>
    <scope>NUCLEOTIDE SEQUENCE</scope>
    <source>
        <strain evidence="7">BP203</strain>
        <tissue evidence="7">Muscle</tissue>
    </source>
</reference>
<feature type="region of interest" description="Disordered" evidence="5">
    <location>
        <begin position="182"/>
        <end position="201"/>
    </location>
</feature>
<proteinExistence type="predicted"/>
<dbReference type="InterPro" id="IPR050579">
    <property type="entry name" value="PMP-22/EMP/MP20-like"/>
</dbReference>
<dbReference type="Proteomes" id="UP001165941">
    <property type="component" value="Unassembled WGS sequence"/>
</dbReference>
<accession>A0ABX0S7U4</accession>
<evidence type="ECO:0000256" key="4">
    <source>
        <dbReference type="ARBA" id="ARBA00023136"/>
    </source>
</evidence>
<comment type="subcellular location">
    <subcellularLocation>
        <location evidence="1">Membrane</location>
        <topology evidence="1">Multi-pass membrane protein</topology>
    </subcellularLocation>
</comment>
<feature type="transmembrane region" description="Helical" evidence="6">
    <location>
        <begin position="57"/>
        <end position="79"/>
    </location>
</feature>
<dbReference type="PANTHER" id="PTHR10671:SF40">
    <property type="entry name" value="GERM CELL-SPECIFIC GENE 1-LIKE PROTEIN 2"/>
    <property type="match status" value="1"/>
</dbReference>
<keyword evidence="2 6" id="KW-0812">Transmembrane</keyword>
<name>A0ABX0S7U4_PONBL</name>
<evidence type="ECO:0000256" key="2">
    <source>
        <dbReference type="ARBA" id="ARBA00022692"/>
    </source>
</evidence>
<sequence>MKEDGVPDDMKGKDKIVFGNIHQIYDWHRESELNQRTKYPSTSKFPASLSSLHFAGVLWLCLGAEVLNILLTLTSAIVLGSRVSYHSSGFHWLKVDASVAILMVLAGLLAMVAHVMYTTIFQITVNAGPEDWKPQTWDYGWSYCLGWGSFALCMVASVTATSRYTAARVELAEKKSVRKGSQLSQHNFQEPESSESVWGTEAAPSPAGCALVNISEHLPSDAKGKVSVC</sequence>
<keyword evidence="8" id="KW-1185">Reference proteome</keyword>
<feature type="compositionally biased region" description="Polar residues" evidence="5">
    <location>
        <begin position="182"/>
        <end position="197"/>
    </location>
</feature>
<comment type="caution">
    <text evidence="7">The sequence shown here is derived from an EMBL/GenBank/DDBJ whole genome shotgun (WGS) entry which is preliminary data.</text>
</comment>
<keyword evidence="4 6" id="KW-0472">Membrane</keyword>
<evidence type="ECO:0000256" key="5">
    <source>
        <dbReference type="SAM" id="MobiDB-lite"/>
    </source>
</evidence>
<dbReference type="PANTHER" id="PTHR10671">
    <property type="entry name" value="EPITHELIAL MEMBRANE PROTEIN-RELATED"/>
    <property type="match status" value="1"/>
</dbReference>